<dbReference type="GO" id="GO:0048189">
    <property type="term" value="C:Lid2 complex"/>
    <property type="evidence" value="ECO:0007669"/>
    <property type="project" value="TreeGrafter"/>
</dbReference>
<feature type="domain" description="ELM2" evidence="8">
    <location>
        <begin position="366"/>
        <end position="525"/>
    </location>
</feature>
<dbReference type="PROSITE" id="PS51156">
    <property type="entry name" value="ELM2"/>
    <property type="match status" value="1"/>
</dbReference>
<evidence type="ECO:0000259" key="7">
    <source>
        <dbReference type="PROSITE" id="PS50016"/>
    </source>
</evidence>
<feature type="region of interest" description="Disordered" evidence="6">
    <location>
        <begin position="758"/>
        <end position="898"/>
    </location>
</feature>
<evidence type="ECO:0008006" key="11">
    <source>
        <dbReference type="Google" id="ProtNLM"/>
    </source>
</evidence>
<dbReference type="InterPro" id="IPR001965">
    <property type="entry name" value="Znf_PHD"/>
</dbReference>
<keyword evidence="1" id="KW-0479">Metal-binding</keyword>
<evidence type="ECO:0000313" key="9">
    <source>
        <dbReference type="EMBL" id="ODV68318.1"/>
    </source>
</evidence>
<feature type="compositionally biased region" description="Polar residues" evidence="6">
    <location>
        <begin position="88"/>
        <end position="97"/>
    </location>
</feature>
<feature type="region of interest" description="Disordered" evidence="6">
    <location>
        <begin position="393"/>
        <end position="415"/>
    </location>
</feature>
<dbReference type="EMBL" id="KV454539">
    <property type="protein sequence ID" value="ODV68318.1"/>
    <property type="molecule type" value="Genomic_DNA"/>
</dbReference>
<dbReference type="Proteomes" id="UP000095085">
    <property type="component" value="Unassembled WGS sequence"/>
</dbReference>
<dbReference type="Pfam" id="PF01426">
    <property type="entry name" value="BAH"/>
    <property type="match status" value="1"/>
</dbReference>
<dbReference type="SMART" id="SM00249">
    <property type="entry name" value="PHD"/>
    <property type="match status" value="3"/>
</dbReference>
<feature type="region of interest" description="Disordered" evidence="6">
    <location>
        <begin position="1"/>
        <end position="24"/>
    </location>
</feature>
<evidence type="ECO:0000256" key="2">
    <source>
        <dbReference type="ARBA" id="ARBA00022771"/>
    </source>
</evidence>
<dbReference type="InterPro" id="IPR019787">
    <property type="entry name" value="Znf_PHD-finger"/>
</dbReference>
<dbReference type="GO" id="GO:0008270">
    <property type="term" value="F:zinc ion binding"/>
    <property type="evidence" value="ECO:0007669"/>
    <property type="project" value="UniProtKB-KW"/>
</dbReference>
<keyword evidence="4" id="KW-0539">Nucleus</keyword>
<dbReference type="InterPro" id="IPR013083">
    <property type="entry name" value="Znf_RING/FYVE/PHD"/>
</dbReference>
<dbReference type="Gene3D" id="3.30.40.10">
    <property type="entry name" value="Zinc/RING finger domain, C3HC4 (zinc finger)"/>
    <property type="match status" value="1"/>
</dbReference>
<dbReference type="OrthoDB" id="336088at2759"/>
<dbReference type="GO" id="GO:0004842">
    <property type="term" value="F:ubiquitin-protein transferase activity"/>
    <property type="evidence" value="ECO:0007669"/>
    <property type="project" value="TreeGrafter"/>
</dbReference>
<organism evidence="9 10">
    <name type="scientific">Hyphopichia burtonii NRRL Y-1933</name>
    <dbReference type="NCBI Taxonomy" id="984485"/>
    <lineage>
        <taxon>Eukaryota</taxon>
        <taxon>Fungi</taxon>
        <taxon>Dikarya</taxon>
        <taxon>Ascomycota</taxon>
        <taxon>Saccharomycotina</taxon>
        <taxon>Pichiomycetes</taxon>
        <taxon>Debaryomycetaceae</taxon>
        <taxon>Hyphopichia</taxon>
    </lineage>
</organism>
<feature type="non-terminal residue" evidence="9">
    <location>
        <position position="1415"/>
    </location>
</feature>
<dbReference type="Gene3D" id="2.30.30.490">
    <property type="match status" value="1"/>
</dbReference>
<feature type="compositionally biased region" description="Basic and acidic residues" evidence="6">
    <location>
        <begin position="770"/>
        <end position="794"/>
    </location>
</feature>
<gene>
    <name evidence="9" type="ORF">HYPBUDRAFT_151841</name>
</gene>
<evidence type="ECO:0000256" key="1">
    <source>
        <dbReference type="ARBA" id="ARBA00022723"/>
    </source>
</evidence>
<sequence length="1415" mass="160745">MGFKLKNNQHPSKSPSYPTDDLNEGIDDASKYQFQIQWFYRPRDISKSTSDSRLLYASMHTDTCPMSSFRGLVSVKHKQDIEDEFAAANNQPTTSSRAPKKNSTPPSSSTSALEIYCQQPNCFYFNKLFDRYMIKFYDILPTASLLEYVENEVNNSKNFLIALHKRFEFIFMEGPRTKSFINSLAATSPCNCEKCGQWCASQESVTCASCHKFYHMLCLDPPLLKKPSRGFSWSCAPCNKKHEIEYQSKRMLMLSHDNKSSNERELSVELSALNSEGLPIESSQESNIDDQNQNKTPNNESGNDDESVETVLPKYETVAIDFLEKDSNLSLEERRLKEEWNMRYLGMHARLEDGVDLEDRSPYPRASTRLGAKHQATNIPEFYDHPIVYYDVDKPSNGPGPKKKMSKKKKNEEEEEIVKLHIPKEYEDIPPKEFPQWLQPRPKGYIERGVDDGEGITAKLLWAPSKEDEEDDFKKLDSYINQCSPIAEKLDILPTSPNFVDAILKYYMDNNGNIEKALSQSLKLTREILKEPTFTKEEVKKFEAGVKKNGSELYPTFKYVKSQPCSMIVRFYYLWKKTKNGRLIWGNYEGRMHKKLQNQIKEESKMDPKKDTKASNIDSLADPNDDSSYETEKVYESKKIFCCKHCHTNQSTQWFKITGYDTNTKLKKSKDKEENESFANNDVFGLCFRCAKLWRRYAVVWEDPNEVQKKNTKSVGGWKKKIEAELVNDAELILQKSEEEGQGLSYELPEITTSISGSIKRKASLNSTKSDTKKQKPVDSKKLSVSVKKDESAAARKKKSSTPIAKDSIKSKVESPISSKPKIKKETTKTKQEPKSAVTVKKESDSGKGEETKKRKRAEKNPGDGKDVKKMDTKRKDKVASNVSTSSKKQKKTQNSSPSLINIMLNQDYVLNLPSSLHKIDKKSIPTMNKDTLKEIISNYRAKVLTDINSQVQPYQCPSQAKIRNPFSPDERNCSVCLDYDTLESSIQEMLICSNCGVNVHASCVGISVPNNAKLPLKEWLCHACVNDLNPHHSTSYNCSLCLANDMNHELSFFGSPLVKPDYLRPIHDSGKWCHFICALFSHQQVVFKGISNPQSSTRKLTKEEITDQKTIIENTHNSMGIESVSEIYLKNYTCRCGICKSSNGSLISCDICESSTGNSEKYHVTCAQDTPNYKLGFRLIPQAGSGKDNLSVSIGMETGRLKPVLLCPKHDAVSSGVHHMRKAAKRITGSAKEGTKPLIQLFIEDIVKGLNNPNNNKLTGPQFKAHNYISMIRSFSEQEKLKNLTKQGISLLDHAQSRESEKKTCVDCHATASPMWWPIQEDLTDTSNRVSLRCRTCHHKQENDDDDDENAFESEAQKLQEILHEPLSAENYHLQGENDHVSDIFKSSLLEQKPVRKDPEPQPHRSRISIGDIL</sequence>
<feature type="compositionally biased region" description="Basic and acidic residues" evidence="6">
    <location>
        <begin position="1394"/>
        <end position="1404"/>
    </location>
</feature>
<dbReference type="GO" id="GO:0003682">
    <property type="term" value="F:chromatin binding"/>
    <property type="evidence" value="ECO:0007669"/>
    <property type="project" value="InterPro"/>
</dbReference>
<keyword evidence="2 5" id="KW-0863">Zinc-finger</keyword>
<name>A0A1E4RM14_9ASCO</name>
<evidence type="ECO:0000313" key="10">
    <source>
        <dbReference type="Proteomes" id="UP000095085"/>
    </source>
</evidence>
<evidence type="ECO:0000256" key="3">
    <source>
        <dbReference type="ARBA" id="ARBA00022833"/>
    </source>
</evidence>
<dbReference type="STRING" id="984485.A0A1E4RM14"/>
<dbReference type="Pfam" id="PF00628">
    <property type="entry name" value="PHD"/>
    <property type="match status" value="2"/>
</dbReference>
<evidence type="ECO:0000259" key="8">
    <source>
        <dbReference type="PROSITE" id="PS51156"/>
    </source>
</evidence>
<feature type="compositionally biased region" description="Polar residues" evidence="6">
    <location>
        <begin position="1"/>
        <end position="17"/>
    </location>
</feature>
<feature type="compositionally biased region" description="Basic and acidic residues" evidence="6">
    <location>
        <begin position="824"/>
        <end position="879"/>
    </location>
</feature>
<feature type="region of interest" description="Disordered" evidence="6">
    <location>
        <begin position="600"/>
        <end position="628"/>
    </location>
</feature>
<dbReference type="RefSeq" id="XP_020077385.1">
    <property type="nucleotide sequence ID" value="XM_020220712.1"/>
</dbReference>
<dbReference type="Gene3D" id="2.30.30.1150">
    <property type="match status" value="1"/>
</dbReference>
<dbReference type="PROSITE" id="PS50016">
    <property type="entry name" value="ZF_PHD_2"/>
    <property type="match status" value="1"/>
</dbReference>
<evidence type="ECO:0000256" key="5">
    <source>
        <dbReference type="PROSITE-ProRule" id="PRU00146"/>
    </source>
</evidence>
<feature type="region of interest" description="Disordered" evidence="6">
    <location>
        <begin position="1384"/>
        <end position="1415"/>
    </location>
</feature>
<dbReference type="SUPFAM" id="SSF57903">
    <property type="entry name" value="FYVE/PHD zinc finger"/>
    <property type="match status" value="2"/>
</dbReference>
<protein>
    <recommendedName>
        <fullName evidence="11">BAH-domain-containing protein</fullName>
    </recommendedName>
</protein>
<dbReference type="InterPro" id="IPR029617">
    <property type="entry name" value="Snt2"/>
</dbReference>
<feature type="compositionally biased region" description="Basic and acidic residues" evidence="6">
    <location>
        <begin position="600"/>
        <end position="613"/>
    </location>
</feature>
<dbReference type="InterPro" id="IPR043151">
    <property type="entry name" value="BAH_sf"/>
</dbReference>
<keyword evidence="10" id="KW-1185">Reference proteome</keyword>
<feature type="compositionally biased region" description="Low complexity" evidence="6">
    <location>
        <begin position="881"/>
        <end position="898"/>
    </location>
</feature>
<dbReference type="InterPro" id="IPR001025">
    <property type="entry name" value="BAH_dom"/>
</dbReference>
<dbReference type="Gene3D" id="1.10.10.60">
    <property type="entry name" value="Homeodomain-like"/>
    <property type="match status" value="1"/>
</dbReference>
<dbReference type="PANTHER" id="PTHR47672">
    <property type="entry name" value="E3 UBIQUITIN-PROTEIN LIGASE SNT2"/>
    <property type="match status" value="1"/>
</dbReference>
<feature type="domain" description="PHD-type" evidence="7">
    <location>
        <begin position="971"/>
        <end position="1028"/>
    </location>
</feature>
<dbReference type="PANTHER" id="PTHR47672:SF1">
    <property type="entry name" value="E3 UBIQUITIN-PROTEIN LIGASE SNT2"/>
    <property type="match status" value="1"/>
</dbReference>
<dbReference type="InterPro" id="IPR000949">
    <property type="entry name" value="ELM2_dom"/>
</dbReference>
<dbReference type="GO" id="GO:0036205">
    <property type="term" value="P:histone catabolic process"/>
    <property type="evidence" value="ECO:0007669"/>
    <property type="project" value="TreeGrafter"/>
</dbReference>
<feature type="region of interest" description="Disordered" evidence="6">
    <location>
        <begin position="277"/>
        <end position="308"/>
    </location>
</feature>
<accession>A0A1E4RM14</accession>
<reference evidence="10" key="1">
    <citation type="submission" date="2016-05" db="EMBL/GenBank/DDBJ databases">
        <title>Comparative genomics of biotechnologically important yeasts.</title>
        <authorList>
            <consortium name="DOE Joint Genome Institute"/>
            <person name="Riley R."/>
            <person name="Haridas S."/>
            <person name="Wolfe K.H."/>
            <person name="Lopes M.R."/>
            <person name="Hittinger C.T."/>
            <person name="Goker M."/>
            <person name="Salamov A."/>
            <person name="Wisecaver J."/>
            <person name="Long T.M."/>
            <person name="Aerts A.L."/>
            <person name="Barry K."/>
            <person name="Choi C."/>
            <person name="Clum A."/>
            <person name="Coughlan A.Y."/>
            <person name="Deshpande S."/>
            <person name="Douglass A.P."/>
            <person name="Hanson S.J."/>
            <person name="Klenk H.-P."/>
            <person name="Labutti K."/>
            <person name="Lapidus A."/>
            <person name="Lindquist E."/>
            <person name="Lipzen A."/>
            <person name="Meier-Kolthoff J.P."/>
            <person name="Ohm R.A."/>
            <person name="Otillar R.P."/>
            <person name="Pangilinan J."/>
            <person name="Peng Y."/>
            <person name="Rokas A."/>
            <person name="Rosa C.A."/>
            <person name="Scheuner C."/>
            <person name="Sibirny A.A."/>
            <person name="Slot J.C."/>
            <person name="Stielow J.B."/>
            <person name="Sun H."/>
            <person name="Kurtzman C.P."/>
            <person name="Blackwell M."/>
            <person name="Grigoriev I.V."/>
            <person name="Jeffries T.W."/>
        </authorList>
    </citation>
    <scope>NUCLEOTIDE SEQUENCE [LARGE SCALE GENOMIC DNA]</scope>
    <source>
        <strain evidence="10">NRRL Y-1933</strain>
    </source>
</reference>
<feature type="compositionally biased region" description="Polar residues" evidence="6">
    <location>
        <begin position="281"/>
        <end position="301"/>
    </location>
</feature>
<proteinExistence type="predicted"/>
<feature type="region of interest" description="Disordered" evidence="6">
    <location>
        <begin position="86"/>
        <end position="111"/>
    </location>
</feature>
<dbReference type="InterPro" id="IPR011011">
    <property type="entry name" value="Znf_FYVE_PHD"/>
</dbReference>
<dbReference type="GeneID" id="30995262"/>
<keyword evidence="3" id="KW-0862">Zinc</keyword>
<dbReference type="CDD" id="cd15497">
    <property type="entry name" value="PHD1_Snt2p_like"/>
    <property type="match status" value="1"/>
</dbReference>
<evidence type="ECO:0000256" key="6">
    <source>
        <dbReference type="SAM" id="MobiDB-lite"/>
    </source>
</evidence>
<evidence type="ECO:0000256" key="4">
    <source>
        <dbReference type="ARBA" id="ARBA00023242"/>
    </source>
</evidence>